<dbReference type="PANTHER" id="PTHR32026:SF10">
    <property type="entry name" value="METHYLTRANSFERASE-LIKE PROTEIN 24-RELATED"/>
    <property type="match status" value="1"/>
</dbReference>
<feature type="domain" description="Methyltransferase" evidence="1">
    <location>
        <begin position="30"/>
        <end position="131"/>
    </location>
</feature>
<comment type="caution">
    <text evidence="2">The sequence shown here is derived from an EMBL/GenBank/DDBJ whole genome shotgun (WGS) entry which is preliminary data.</text>
</comment>
<dbReference type="AlphaFoldDB" id="A0AAD8Y9Q4"/>
<dbReference type="PANTHER" id="PTHR32026">
    <property type="entry name" value="METHYLTRANSFERASE-LIKE PROTEIN 24"/>
    <property type="match status" value="1"/>
</dbReference>
<dbReference type="EC" id="2.1.1.-" evidence="2"/>
<gene>
    <name evidence="2" type="ORF">QTG54_006939</name>
</gene>
<dbReference type="GO" id="GO:0032259">
    <property type="term" value="P:methylation"/>
    <property type="evidence" value="ECO:0007669"/>
    <property type="project" value="UniProtKB-KW"/>
</dbReference>
<dbReference type="GO" id="GO:0008168">
    <property type="term" value="F:methyltransferase activity"/>
    <property type="evidence" value="ECO:0007669"/>
    <property type="project" value="UniProtKB-KW"/>
</dbReference>
<keyword evidence="3" id="KW-1185">Reference proteome</keyword>
<evidence type="ECO:0000313" key="2">
    <source>
        <dbReference type="EMBL" id="KAK1742374.1"/>
    </source>
</evidence>
<evidence type="ECO:0000313" key="3">
    <source>
        <dbReference type="Proteomes" id="UP001224775"/>
    </source>
</evidence>
<dbReference type="InterPro" id="IPR025714">
    <property type="entry name" value="Methyltranfer_dom"/>
</dbReference>
<organism evidence="2 3">
    <name type="scientific">Skeletonema marinoi</name>
    <dbReference type="NCBI Taxonomy" id="267567"/>
    <lineage>
        <taxon>Eukaryota</taxon>
        <taxon>Sar</taxon>
        <taxon>Stramenopiles</taxon>
        <taxon>Ochrophyta</taxon>
        <taxon>Bacillariophyta</taxon>
        <taxon>Coscinodiscophyceae</taxon>
        <taxon>Thalassiosirophycidae</taxon>
        <taxon>Thalassiosirales</taxon>
        <taxon>Skeletonemataceae</taxon>
        <taxon>Skeletonema</taxon>
        <taxon>Skeletonema marinoi-dohrnii complex</taxon>
    </lineage>
</organism>
<dbReference type="Proteomes" id="UP001224775">
    <property type="component" value="Unassembled WGS sequence"/>
</dbReference>
<evidence type="ECO:0000259" key="1">
    <source>
        <dbReference type="Pfam" id="PF13383"/>
    </source>
</evidence>
<dbReference type="InterPro" id="IPR026913">
    <property type="entry name" value="METTL24"/>
</dbReference>
<accession>A0AAD8Y9Q4</accession>
<keyword evidence="2" id="KW-0808">Transferase</keyword>
<reference evidence="2" key="1">
    <citation type="submission" date="2023-06" db="EMBL/GenBank/DDBJ databases">
        <title>Survivors Of The Sea: Transcriptome response of Skeletonema marinoi to long-term dormancy.</title>
        <authorList>
            <person name="Pinder M.I.M."/>
            <person name="Kourtchenko O."/>
            <person name="Robertson E.K."/>
            <person name="Larsson T."/>
            <person name="Maumus F."/>
            <person name="Osuna-Cruz C.M."/>
            <person name="Vancaester E."/>
            <person name="Stenow R."/>
            <person name="Vandepoele K."/>
            <person name="Ploug H."/>
            <person name="Bruchert V."/>
            <person name="Godhe A."/>
            <person name="Topel M."/>
        </authorList>
    </citation>
    <scope>NUCLEOTIDE SEQUENCE</scope>
    <source>
        <strain evidence="2">R05AC</strain>
    </source>
</reference>
<dbReference type="Pfam" id="PF13383">
    <property type="entry name" value="Methyltransf_22"/>
    <property type="match status" value="2"/>
</dbReference>
<proteinExistence type="predicted"/>
<protein>
    <submittedName>
        <fullName evidence="2">Methyltransferase</fullName>
        <ecNumber evidence="2">2.1.1.-</ecNumber>
    </submittedName>
</protein>
<sequence>MSNNNADTHEVVAYAPLTSCDEEVLDSLDKRFNQKRSERQSAMKSSMGEELSFDIYEPEATCLSEERFGTDIRYHAFGDGPKFICGVDFIAHQTAHEGKKCLVYSVGSNNDVSFEKAVHTFMDGEVHTFDPTLSSPFDGVEGVHEGKKWSGKSFETIIRELGHENRTIDVLKIDCEGCEWDTMSPLFELMSSGRVKINQVLIELHLRSGPQQLKDFFGNADKAKMRVFHKERNGWGCGGKLCVEYALASETFLREANRDSICPYQRVKGDDADADWKAAGNTTDRAL</sequence>
<name>A0AAD8Y9Q4_9STRA</name>
<feature type="domain" description="Methyltransferase" evidence="1">
    <location>
        <begin position="152"/>
        <end position="234"/>
    </location>
</feature>
<keyword evidence="2" id="KW-0489">Methyltransferase</keyword>
<dbReference type="EMBL" id="JATAAI010000011">
    <property type="protein sequence ID" value="KAK1742374.1"/>
    <property type="molecule type" value="Genomic_DNA"/>
</dbReference>